<comment type="caution">
    <text evidence="8">The sequence shown here is derived from an EMBL/GenBank/DDBJ whole genome shotgun (WGS) entry which is preliminary data.</text>
</comment>
<dbReference type="PANTHER" id="PTHR21047">
    <property type="entry name" value="DTDP-6-DEOXY-D-GLUCOSE-3,5 EPIMERASE"/>
    <property type="match status" value="1"/>
</dbReference>
<dbReference type="InterPro" id="IPR014710">
    <property type="entry name" value="RmlC-like_jellyroll"/>
</dbReference>
<evidence type="ECO:0000256" key="4">
    <source>
        <dbReference type="ARBA" id="ARBA00019595"/>
    </source>
</evidence>
<keyword evidence="9" id="KW-1185">Reference proteome</keyword>
<name>A0A4R6E205_9RHOO</name>
<comment type="catalytic activity">
    <reaction evidence="1 7">
        <text>dTDP-4-dehydro-6-deoxy-alpha-D-glucose = dTDP-4-dehydro-beta-L-rhamnose</text>
        <dbReference type="Rhea" id="RHEA:16969"/>
        <dbReference type="ChEBI" id="CHEBI:57649"/>
        <dbReference type="ChEBI" id="CHEBI:62830"/>
        <dbReference type="EC" id="5.1.3.13"/>
    </reaction>
</comment>
<feature type="active site" description="Proton acceptor" evidence="5">
    <location>
        <position position="62"/>
    </location>
</feature>
<evidence type="ECO:0000313" key="9">
    <source>
        <dbReference type="Proteomes" id="UP000295129"/>
    </source>
</evidence>
<feature type="active site" description="Proton donor" evidence="5">
    <location>
        <position position="131"/>
    </location>
</feature>
<comment type="similarity">
    <text evidence="7">Belongs to the dTDP-4-dehydrorhamnose 3,5-epimerase family.</text>
</comment>
<evidence type="ECO:0000313" key="8">
    <source>
        <dbReference type="EMBL" id="TDN51294.1"/>
    </source>
</evidence>
<dbReference type="Proteomes" id="UP000295129">
    <property type="component" value="Unassembled WGS sequence"/>
</dbReference>
<evidence type="ECO:0000256" key="6">
    <source>
        <dbReference type="PIRSR" id="PIRSR600888-3"/>
    </source>
</evidence>
<dbReference type="GO" id="GO:0008830">
    <property type="term" value="F:dTDP-4-dehydrorhamnose 3,5-epimerase activity"/>
    <property type="evidence" value="ECO:0007669"/>
    <property type="project" value="UniProtKB-UniRule"/>
</dbReference>
<gene>
    <name evidence="8" type="ORF">C7389_10728</name>
</gene>
<comment type="pathway">
    <text evidence="7">Carbohydrate biosynthesis; dTDP-L-rhamnose biosynthesis.</text>
</comment>
<comment type="subunit">
    <text evidence="7">Homodimer.</text>
</comment>
<dbReference type="SUPFAM" id="SSF51182">
    <property type="entry name" value="RmlC-like cupins"/>
    <property type="match status" value="1"/>
</dbReference>
<dbReference type="GO" id="GO:0019305">
    <property type="term" value="P:dTDP-rhamnose biosynthetic process"/>
    <property type="evidence" value="ECO:0007669"/>
    <property type="project" value="UniProtKB-UniRule"/>
</dbReference>
<dbReference type="GO" id="GO:0000271">
    <property type="term" value="P:polysaccharide biosynthetic process"/>
    <property type="evidence" value="ECO:0007669"/>
    <property type="project" value="TreeGrafter"/>
</dbReference>
<dbReference type="Gene3D" id="2.60.120.10">
    <property type="entry name" value="Jelly Rolls"/>
    <property type="match status" value="1"/>
</dbReference>
<dbReference type="Pfam" id="PF00908">
    <property type="entry name" value="dTDP_sugar_isom"/>
    <property type="match status" value="1"/>
</dbReference>
<evidence type="ECO:0000256" key="2">
    <source>
        <dbReference type="ARBA" id="ARBA00001997"/>
    </source>
</evidence>
<evidence type="ECO:0000256" key="3">
    <source>
        <dbReference type="ARBA" id="ARBA00012098"/>
    </source>
</evidence>
<dbReference type="InterPro" id="IPR011051">
    <property type="entry name" value="RmlC_Cupin_sf"/>
</dbReference>
<dbReference type="InterPro" id="IPR000888">
    <property type="entry name" value="RmlC-like"/>
</dbReference>
<keyword evidence="7" id="KW-0413">Isomerase</keyword>
<sequence length="186" mass="20900">MQIKETEIPDVLILEPRVFGDARGFFMESYNARAFRELTGLDVQFVQDNHSRSGRGVLRGLHYQIQQAQGKLVRVLRGAVYDVAVDLRRGSPTFGRSVGLELSEENNLQLWIPPGFAHGFQVLSETADFLYKTTDYYAPEHERSLLWNDPALGIDWPLAGEPLLAAKDKAGVPFAQAEVYEDFPCA</sequence>
<dbReference type="EC" id="5.1.3.13" evidence="3 7"/>
<dbReference type="AlphaFoldDB" id="A0A4R6E205"/>
<dbReference type="RefSeq" id="WP_133590731.1">
    <property type="nucleotide sequence ID" value="NZ_SNVV01000007.1"/>
</dbReference>
<accession>A0A4R6E205</accession>
<feature type="site" description="Participates in a stacking interaction with the thymidine ring of dTDP-4-oxo-6-deoxyglucose" evidence="6">
    <location>
        <position position="137"/>
    </location>
</feature>
<dbReference type="EMBL" id="SNVV01000007">
    <property type="protein sequence ID" value="TDN51294.1"/>
    <property type="molecule type" value="Genomic_DNA"/>
</dbReference>
<dbReference type="NCBIfam" id="TIGR01221">
    <property type="entry name" value="rmlC"/>
    <property type="match status" value="1"/>
</dbReference>
<dbReference type="OrthoDB" id="9800680at2"/>
<organism evidence="8 9">
    <name type="scientific">Azoarcus indigens</name>
    <dbReference type="NCBI Taxonomy" id="29545"/>
    <lineage>
        <taxon>Bacteria</taxon>
        <taxon>Pseudomonadati</taxon>
        <taxon>Pseudomonadota</taxon>
        <taxon>Betaproteobacteria</taxon>
        <taxon>Rhodocyclales</taxon>
        <taxon>Zoogloeaceae</taxon>
        <taxon>Azoarcus</taxon>
    </lineage>
</organism>
<protein>
    <recommendedName>
        <fullName evidence="4 7">dTDP-4-dehydrorhamnose 3,5-epimerase</fullName>
        <ecNumber evidence="3 7">5.1.3.13</ecNumber>
    </recommendedName>
    <alternativeName>
        <fullName evidence="7">Thymidine diphospho-4-keto-rhamnose 3,5-epimerase</fullName>
    </alternativeName>
</protein>
<evidence type="ECO:0000256" key="7">
    <source>
        <dbReference type="RuleBase" id="RU364069"/>
    </source>
</evidence>
<comment type="function">
    <text evidence="2 7">Catalyzes the epimerization of the C3' and C5'positions of dTDP-6-deoxy-D-xylo-4-hexulose, forming dTDP-6-deoxy-L-lyxo-4-hexulose.</text>
</comment>
<dbReference type="PANTHER" id="PTHR21047:SF2">
    <property type="entry name" value="THYMIDINE DIPHOSPHO-4-KETO-RHAMNOSE 3,5-EPIMERASE"/>
    <property type="match status" value="1"/>
</dbReference>
<evidence type="ECO:0000256" key="5">
    <source>
        <dbReference type="PIRSR" id="PIRSR600888-1"/>
    </source>
</evidence>
<proteinExistence type="inferred from homology"/>
<dbReference type="CDD" id="cd00438">
    <property type="entry name" value="cupin_RmlC"/>
    <property type="match status" value="1"/>
</dbReference>
<dbReference type="GO" id="GO:0005829">
    <property type="term" value="C:cytosol"/>
    <property type="evidence" value="ECO:0007669"/>
    <property type="project" value="TreeGrafter"/>
</dbReference>
<evidence type="ECO:0000256" key="1">
    <source>
        <dbReference type="ARBA" id="ARBA00001298"/>
    </source>
</evidence>
<dbReference type="UniPathway" id="UPA00124"/>
<reference evidence="8 9" key="1">
    <citation type="submission" date="2019-03" db="EMBL/GenBank/DDBJ databases">
        <title>Genomic Encyclopedia of Type Strains, Phase IV (KMG-IV): sequencing the most valuable type-strain genomes for metagenomic binning, comparative biology and taxonomic classification.</title>
        <authorList>
            <person name="Goeker M."/>
        </authorList>
    </citation>
    <scope>NUCLEOTIDE SEQUENCE [LARGE SCALE GENOMIC DNA]</scope>
    <source>
        <strain evidence="8 9">DSM 12121</strain>
    </source>
</reference>